<evidence type="ECO:0008006" key="3">
    <source>
        <dbReference type="Google" id="ProtNLM"/>
    </source>
</evidence>
<evidence type="ECO:0000313" key="2">
    <source>
        <dbReference type="Proteomes" id="UP001600650"/>
    </source>
</evidence>
<reference evidence="1 2" key="1">
    <citation type="submission" date="2024-09" db="EMBL/GenBank/DDBJ databases">
        <title>The Natural Products Discovery Center: Release of the First 8490 Sequenced Strains for Exploring Actinobacteria Biosynthetic Diversity.</title>
        <authorList>
            <person name="Kalkreuter E."/>
            <person name="Kautsar S.A."/>
            <person name="Yang D."/>
            <person name="Bader C.D."/>
            <person name="Teijaro C.N."/>
            <person name="Fluegel L."/>
            <person name="Davis C.M."/>
            <person name="Simpson J.R."/>
            <person name="Lauterbach L."/>
            <person name="Steele A.D."/>
            <person name="Gui C."/>
            <person name="Meng S."/>
            <person name="Li G."/>
            <person name="Viehrig K."/>
            <person name="Ye F."/>
            <person name="Su P."/>
            <person name="Kiefer A.F."/>
            <person name="Nichols A."/>
            <person name="Cepeda A.J."/>
            <person name="Yan W."/>
            <person name="Fan B."/>
            <person name="Jiang Y."/>
            <person name="Adhikari A."/>
            <person name="Zheng C.-J."/>
            <person name="Schuster L."/>
            <person name="Cowan T.M."/>
            <person name="Smanski M.J."/>
            <person name="Chevrette M.G."/>
            <person name="De Carvalho L.P.S."/>
            <person name="Shen B."/>
        </authorList>
    </citation>
    <scope>NUCLEOTIDE SEQUENCE [LARGE SCALE GENOMIC DNA]</scope>
    <source>
        <strain evidence="1 2">NPDC057399</strain>
    </source>
</reference>
<gene>
    <name evidence="1" type="ORF">ACFU0X_19835</name>
</gene>
<dbReference type="EMBL" id="JBHVBU010000054">
    <property type="protein sequence ID" value="MFE7965250.1"/>
    <property type="molecule type" value="Genomic_DNA"/>
</dbReference>
<name>A0ABW6JLK2_STRCE</name>
<sequence>MTDDYGGVQHWTDLLTQREVWQDAEGVIHRLDDLPPDRCARIHAFCMRQADGVYDLIGMQLAAAPEMSETATEAFDRAFDSFMYDTTPAAWLAGTPLLEALRARSYDLPADWRTCHCGYPLVDEKGELWDHSACYPGVIID</sequence>
<accession>A0ABW6JLK2</accession>
<keyword evidence="2" id="KW-1185">Reference proteome</keyword>
<dbReference type="RefSeq" id="WP_381727160.1">
    <property type="nucleotide sequence ID" value="NZ_JBHVBU010000054.1"/>
</dbReference>
<proteinExistence type="predicted"/>
<organism evidence="1 2">
    <name type="scientific">Streptomyces cellulosae</name>
    <dbReference type="NCBI Taxonomy" id="1968"/>
    <lineage>
        <taxon>Bacteria</taxon>
        <taxon>Bacillati</taxon>
        <taxon>Actinomycetota</taxon>
        <taxon>Actinomycetes</taxon>
        <taxon>Kitasatosporales</taxon>
        <taxon>Streptomycetaceae</taxon>
        <taxon>Streptomyces</taxon>
    </lineage>
</organism>
<protein>
    <recommendedName>
        <fullName evidence="3">DUF4240 domain-containing protein</fullName>
    </recommendedName>
</protein>
<evidence type="ECO:0000313" key="1">
    <source>
        <dbReference type="EMBL" id="MFE7965250.1"/>
    </source>
</evidence>
<comment type="caution">
    <text evidence="1">The sequence shown here is derived from an EMBL/GenBank/DDBJ whole genome shotgun (WGS) entry which is preliminary data.</text>
</comment>
<dbReference type="Proteomes" id="UP001600650">
    <property type="component" value="Unassembled WGS sequence"/>
</dbReference>